<evidence type="ECO:0000313" key="2">
    <source>
        <dbReference type="EMBL" id="OMP12862.1"/>
    </source>
</evidence>
<dbReference type="Proteomes" id="UP000187203">
    <property type="component" value="Unassembled WGS sequence"/>
</dbReference>
<organism evidence="2 3">
    <name type="scientific">Corchorus olitorius</name>
    <dbReference type="NCBI Taxonomy" id="93759"/>
    <lineage>
        <taxon>Eukaryota</taxon>
        <taxon>Viridiplantae</taxon>
        <taxon>Streptophyta</taxon>
        <taxon>Embryophyta</taxon>
        <taxon>Tracheophyta</taxon>
        <taxon>Spermatophyta</taxon>
        <taxon>Magnoliopsida</taxon>
        <taxon>eudicotyledons</taxon>
        <taxon>Gunneridae</taxon>
        <taxon>Pentapetalae</taxon>
        <taxon>rosids</taxon>
        <taxon>malvids</taxon>
        <taxon>Malvales</taxon>
        <taxon>Malvaceae</taxon>
        <taxon>Grewioideae</taxon>
        <taxon>Apeibeae</taxon>
        <taxon>Corchorus</taxon>
    </lineage>
</organism>
<sequence>MDRRRQLDQPGGMDHADRDRLLLRIEARQLRLGADDGEGLAIDRRAIGFIERPRPPGQHPVRGPCPCAALRATRDVQTAFDQRRESGGKIAGRDAGLRTGGRADTGIDMEDGAVGQQHSGGWCRGDALRDQEPPRGKANGAVMGADKGGQRRGIDPAERQAIDRTDRMRTGLHRCTRCRYGVPFSPVGQHGLVPRHPPGGGSVAVGEPVRQPDQRIDGIRAGRSHAACPAIGAQQ</sequence>
<dbReference type="EMBL" id="AWUE01005780">
    <property type="protein sequence ID" value="OMP12862.1"/>
    <property type="molecule type" value="Genomic_DNA"/>
</dbReference>
<comment type="caution">
    <text evidence="2">The sequence shown here is derived from an EMBL/GenBank/DDBJ whole genome shotgun (WGS) entry which is preliminary data.</text>
</comment>
<proteinExistence type="predicted"/>
<feature type="compositionally biased region" description="Basic and acidic residues" evidence="1">
    <location>
        <begin position="81"/>
        <end position="96"/>
    </location>
</feature>
<accession>A0A1R3L0I5</accession>
<feature type="region of interest" description="Disordered" evidence="1">
    <location>
        <begin position="79"/>
        <end position="154"/>
    </location>
</feature>
<reference evidence="3" key="1">
    <citation type="submission" date="2013-09" db="EMBL/GenBank/DDBJ databases">
        <title>Corchorus olitorius genome sequencing.</title>
        <authorList>
            <person name="Alam M."/>
            <person name="Haque M.S."/>
            <person name="Islam M.S."/>
            <person name="Emdad E.M."/>
            <person name="Islam M.M."/>
            <person name="Ahmed B."/>
            <person name="Halim A."/>
            <person name="Hossen Q.M.M."/>
            <person name="Hossain M.Z."/>
            <person name="Ahmed R."/>
            <person name="Khan M.M."/>
            <person name="Islam R."/>
            <person name="Rashid M.M."/>
            <person name="Khan S.A."/>
            <person name="Rahman M.S."/>
            <person name="Alam M."/>
            <person name="Yahiya A.S."/>
            <person name="Khan M.S."/>
            <person name="Azam M.S."/>
            <person name="Haque T."/>
            <person name="Lashkar M.Z.H."/>
            <person name="Akhand A.I."/>
            <person name="Morshed G."/>
            <person name="Roy S."/>
            <person name="Uddin K.S."/>
            <person name="Rabeya T."/>
            <person name="Hossain A.S."/>
            <person name="Chowdhury A."/>
            <person name="Snigdha A.R."/>
            <person name="Mortoza M.S."/>
            <person name="Matin S.A."/>
            <person name="Hoque S.M.E."/>
            <person name="Islam M.K."/>
            <person name="Roy D.K."/>
            <person name="Haider R."/>
            <person name="Moosa M.M."/>
            <person name="Elias S.M."/>
            <person name="Hasan A.M."/>
            <person name="Jahan S."/>
            <person name="Shafiuddin M."/>
            <person name="Mahmood N."/>
            <person name="Shommy N.S."/>
        </authorList>
    </citation>
    <scope>NUCLEOTIDE SEQUENCE [LARGE SCALE GENOMIC DNA]</scope>
    <source>
        <strain evidence="3">cv. O-4</strain>
    </source>
</reference>
<keyword evidence="3" id="KW-1185">Reference proteome</keyword>
<evidence type="ECO:0000256" key="1">
    <source>
        <dbReference type="SAM" id="MobiDB-lite"/>
    </source>
</evidence>
<protein>
    <submittedName>
        <fullName evidence="2">Uncharacterized protein</fullName>
    </submittedName>
</protein>
<gene>
    <name evidence="2" type="ORF">COLO4_02667</name>
</gene>
<dbReference type="AlphaFoldDB" id="A0A1R3L0I5"/>
<name>A0A1R3L0I5_9ROSI</name>
<feature type="compositionally biased region" description="Basic and acidic residues" evidence="1">
    <location>
        <begin position="126"/>
        <end position="135"/>
    </location>
</feature>
<evidence type="ECO:0000313" key="3">
    <source>
        <dbReference type="Proteomes" id="UP000187203"/>
    </source>
</evidence>